<dbReference type="PANTHER" id="PTHR43652:SF2">
    <property type="entry name" value="BASIC AMINO ACID ANTIPORTER YFCC-RELATED"/>
    <property type="match status" value="1"/>
</dbReference>
<comment type="caution">
    <text evidence="9">The sequence shown here is derived from an EMBL/GenBank/DDBJ whole genome shotgun (WGS) entry which is preliminary data.</text>
</comment>
<sequence length="575" mass="61525">MSFDVILTLSIFAATILGLIVFQSRPAKVFGVTLLSLVVLGLADQQQLIASVANPGLLTLVLLIVCSLALEKTHILRLISSQMMGVSYGRSWLKLYIGTVLSSAVLNNTAIVATLLSPVRNNPYHSPVRLLLPLSYAAILGGTLTLIGTSTNLIVNSLYIEASGASLSFFAFTAVGLCLVVACGITLWFSHRFLPESNLSNDDPKGYFIDARLEASSPLVGRTIEENGLRHLESLFLVELVRQGRLISPVSPNEMLEANDKLIFSGDIAKVMQLTQFKGLSLFADSNGLLSSNLTEVIIRNGSVLDGSSLKSAGFRALFDAAVVAVRRDGERLSGKLGEITLKAGDFLVLAVGDDFKTRKNVNKNFIVISGVEPDVKMGTAQSWITVGGFVGAVSLAALGVTDLFISLCVLLGLMLFSGALTTNDITRRLPVDVWLVVSAALLLSQVLMSTGTTDILLSLTQLDVAEHPYLVLAAIYVCTWLITELVTNNAAAALMFPVAWTLATVSGLSAMPFVMTVAFAASASFISPYGYQTNLMVFNAGGYCLKDYVKVGLPVSLVYAFIVISLVPQFFPFN</sequence>
<dbReference type="Gene3D" id="3.30.70.1450">
    <property type="entry name" value="Regulator of K+ conductance, C-terminal domain"/>
    <property type="match status" value="2"/>
</dbReference>
<comment type="subcellular location">
    <subcellularLocation>
        <location evidence="1">Membrane</location>
        <topology evidence="1">Multi-pass membrane protein</topology>
    </subcellularLocation>
</comment>
<dbReference type="InterPro" id="IPR036721">
    <property type="entry name" value="RCK_C_sf"/>
</dbReference>
<keyword evidence="2" id="KW-0813">Transport</keyword>
<dbReference type="SUPFAM" id="SSF116726">
    <property type="entry name" value="TrkA C-terminal domain-like"/>
    <property type="match status" value="2"/>
</dbReference>
<keyword evidence="5 7" id="KW-1133">Transmembrane helix</keyword>
<name>A0ABV4L1T4_9GAMM</name>
<organism evidence="9 10">
    <name type="scientific">Enterovibrio norvegicus</name>
    <dbReference type="NCBI Taxonomy" id="188144"/>
    <lineage>
        <taxon>Bacteria</taxon>
        <taxon>Pseudomonadati</taxon>
        <taxon>Pseudomonadota</taxon>
        <taxon>Gammaproteobacteria</taxon>
        <taxon>Vibrionales</taxon>
        <taxon>Vibrionaceae</taxon>
        <taxon>Enterovibrio</taxon>
    </lineage>
</organism>
<dbReference type="RefSeq" id="WP_371734843.1">
    <property type="nucleotide sequence ID" value="NZ_JBGONM010000022.1"/>
</dbReference>
<keyword evidence="6 7" id="KW-0472">Membrane</keyword>
<protein>
    <submittedName>
        <fullName evidence="9">SLC13 family permease</fullName>
    </submittedName>
</protein>
<keyword evidence="10" id="KW-1185">Reference proteome</keyword>
<feature type="transmembrane region" description="Helical" evidence="7">
    <location>
        <begin position="552"/>
        <end position="572"/>
    </location>
</feature>
<gene>
    <name evidence="9" type="ORF">ACED35_10640</name>
</gene>
<evidence type="ECO:0000256" key="3">
    <source>
        <dbReference type="ARBA" id="ARBA00022692"/>
    </source>
</evidence>
<feature type="domain" description="RCK C-terminal" evidence="8">
    <location>
        <begin position="282"/>
        <end position="367"/>
    </location>
</feature>
<evidence type="ECO:0000256" key="4">
    <source>
        <dbReference type="ARBA" id="ARBA00022737"/>
    </source>
</evidence>
<evidence type="ECO:0000256" key="1">
    <source>
        <dbReference type="ARBA" id="ARBA00004141"/>
    </source>
</evidence>
<dbReference type="PROSITE" id="PS51202">
    <property type="entry name" value="RCK_C"/>
    <property type="match status" value="2"/>
</dbReference>
<dbReference type="EMBL" id="JBGONM010000022">
    <property type="protein sequence ID" value="MEZ8081575.1"/>
    <property type="molecule type" value="Genomic_DNA"/>
</dbReference>
<evidence type="ECO:0000313" key="10">
    <source>
        <dbReference type="Proteomes" id="UP001569154"/>
    </source>
</evidence>
<dbReference type="InterPro" id="IPR006037">
    <property type="entry name" value="RCK_C"/>
</dbReference>
<keyword evidence="4" id="KW-0677">Repeat</keyword>
<reference evidence="9 10" key="1">
    <citation type="submission" date="2024-06" db="EMBL/GenBank/DDBJ databases">
        <authorList>
            <person name="Steensen K."/>
            <person name="Seneca J."/>
            <person name="Bartlau N."/>
            <person name="Yu A.X."/>
            <person name="Polz M.F."/>
        </authorList>
    </citation>
    <scope>NUCLEOTIDE SEQUENCE [LARGE SCALE GENOMIC DNA]</scope>
    <source>
        <strain evidence="9 10">1F260</strain>
    </source>
</reference>
<feature type="transmembrane region" description="Helical" evidence="7">
    <location>
        <begin position="49"/>
        <end position="70"/>
    </location>
</feature>
<evidence type="ECO:0000313" key="9">
    <source>
        <dbReference type="EMBL" id="MEZ8081575.1"/>
    </source>
</evidence>
<feature type="transmembrane region" description="Helical" evidence="7">
    <location>
        <begin position="390"/>
        <end position="418"/>
    </location>
</feature>
<feature type="transmembrane region" description="Helical" evidence="7">
    <location>
        <begin position="136"/>
        <end position="155"/>
    </location>
</feature>
<proteinExistence type="predicted"/>
<dbReference type="Pfam" id="PF02080">
    <property type="entry name" value="TrkA_C"/>
    <property type="match status" value="2"/>
</dbReference>
<evidence type="ECO:0000259" key="8">
    <source>
        <dbReference type="PROSITE" id="PS51202"/>
    </source>
</evidence>
<dbReference type="Proteomes" id="UP001569154">
    <property type="component" value="Unassembled WGS sequence"/>
</dbReference>
<feature type="transmembrane region" description="Helical" evidence="7">
    <location>
        <begin position="27"/>
        <end position="43"/>
    </location>
</feature>
<evidence type="ECO:0000256" key="2">
    <source>
        <dbReference type="ARBA" id="ARBA00022448"/>
    </source>
</evidence>
<feature type="domain" description="RCK C-terminal" evidence="8">
    <location>
        <begin position="196"/>
        <end position="280"/>
    </location>
</feature>
<dbReference type="InterPro" id="IPR004680">
    <property type="entry name" value="Cit_transptr-like_dom"/>
</dbReference>
<feature type="transmembrane region" description="Helical" evidence="7">
    <location>
        <begin position="430"/>
        <end position="449"/>
    </location>
</feature>
<dbReference type="PANTHER" id="PTHR43652">
    <property type="entry name" value="BASIC AMINO ACID ANTIPORTER YFCC-RELATED"/>
    <property type="match status" value="1"/>
</dbReference>
<evidence type="ECO:0000256" key="5">
    <source>
        <dbReference type="ARBA" id="ARBA00022989"/>
    </source>
</evidence>
<feature type="transmembrane region" description="Helical" evidence="7">
    <location>
        <begin position="6"/>
        <end position="22"/>
    </location>
</feature>
<feature type="transmembrane region" description="Helical" evidence="7">
    <location>
        <begin position="167"/>
        <end position="189"/>
    </location>
</feature>
<feature type="transmembrane region" description="Helical" evidence="7">
    <location>
        <begin position="469"/>
        <end position="487"/>
    </location>
</feature>
<accession>A0ABV4L1T4</accession>
<evidence type="ECO:0000256" key="7">
    <source>
        <dbReference type="SAM" id="Phobius"/>
    </source>
</evidence>
<dbReference type="Pfam" id="PF03600">
    <property type="entry name" value="CitMHS"/>
    <property type="match status" value="1"/>
</dbReference>
<feature type="transmembrane region" description="Helical" evidence="7">
    <location>
        <begin position="499"/>
        <end position="532"/>
    </location>
</feature>
<evidence type="ECO:0000256" key="6">
    <source>
        <dbReference type="ARBA" id="ARBA00023136"/>
    </source>
</evidence>
<feature type="transmembrane region" description="Helical" evidence="7">
    <location>
        <begin position="91"/>
        <end position="116"/>
    </location>
</feature>
<dbReference type="InterPro" id="IPR051679">
    <property type="entry name" value="DASS-Related_Transporters"/>
</dbReference>
<keyword evidence="3 7" id="KW-0812">Transmembrane</keyword>